<sequence length="796" mass="85474">MTGGWPVSLATAGTVPDAGEDGPGSALPVGPVPITAALTDRLRAVATATGADEPLALRLCVTVLARRLSRRDTPVRVRLRWGDRKAVIVRGCDPLDETVSFDTALRQAAEQGVPDSSDESRVDTTIAVSEAGDALVVQATTDSADTAVALCWARSLLHLLRCVTDDPAAPLAAHALVDAAERDRILYRLNLYRRPRILHRTLAGPFEEQVQRTPDGDALVDENGRTLSYRQLNERANRLAHFLRADGAGAGTRVGICMTRGVDQVVAIYAAVKTGAAYVPIDAELPDARLAYMLDDSAPRHVLTDAACRERVPAGAWRVLDLDADRASWGRCPAMDLQVGGSAADLVHILYTSGTTGLPKGVAYPSDAALANIEWMQREYPFRAGDSAVFKTSPGFDVSIWELFWPLYHGGRLVVCRPGGHRDPAHLARVVERYAVTTIFFVPTVVTPFLEAVSAERAGALRWALCGGESMSPRLRDRFHATLPATTLVNAFGPTEAGPVTDNVIPHGMGGSVVPVGRPAANFRIHVLDENLDPVPVGMPGEAYIGGEIALAHGYWRAAARTAERFVADPYGPPGARMYRTGDLCRYRDDGLLEHLGRIDRQIKVRGLRVEPGEIEAVLAAHPAVGDCAVVGHDDPVRLLAFVAPAGAAGITEEDLQSLAARAAAVLPEHMRPEQIVPVDRIPATMNGKVDRDALLGAWREQVDRAREIVAPADGVEAALVDIYRMVLQTESVSVLDTFVQLGGHSLLAFRLLDECGQRLGHEPAVTDLLFGTLRQVAASIRAAGQVSDVYGRQDP</sequence>
<evidence type="ECO:0000256" key="1">
    <source>
        <dbReference type="SAM" id="MobiDB-lite"/>
    </source>
</evidence>
<dbReference type="EMBL" id="LT607413">
    <property type="protein sequence ID" value="SCF23533.1"/>
    <property type="molecule type" value="Genomic_DNA"/>
</dbReference>
<dbReference type="PANTHER" id="PTHR45527">
    <property type="entry name" value="NONRIBOSOMAL PEPTIDE SYNTHETASE"/>
    <property type="match status" value="1"/>
</dbReference>
<dbReference type="Pfam" id="PF13193">
    <property type="entry name" value="AMP-binding_C"/>
    <property type="match status" value="1"/>
</dbReference>
<keyword evidence="4" id="KW-1185">Reference proteome</keyword>
<dbReference type="InterPro" id="IPR020845">
    <property type="entry name" value="AMP-binding_CS"/>
</dbReference>
<evidence type="ECO:0000313" key="4">
    <source>
        <dbReference type="Proteomes" id="UP000198253"/>
    </source>
</evidence>
<name>A0A1C4YS00_MICEC</name>
<dbReference type="SUPFAM" id="SSF56801">
    <property type="entry name" value="Acetyl-CoA synthetase-like"/>
    <property type="match status" value="1"/>
</dbReference>
<dbReference type="GO" id="GO:0043041">
    <property type="term" value="P:amino acid activation for nonribosomal peptide biosynthetic process"/>
    <property type="evidence" value="ECO:0007669"/>
    <property type="project" value="TreeGrafter"/>
</dbReference>
<dbReference type="InterPro" id="IPR000873">
    <property type="entry name" value="AMP-dep_synth/lig_dom"/>
</dbReference>
<proteinExistence type="predicted"/>
<feature type="domain" description="Carrier" evidence="2">
    <location>
        <begin position="711"/>
        <end position="788"/>
    </location>
</feature>
<feature type="region of interest" description="Disordered" evidence="1">
    <location>
        <begin position="1"/>
        <end position="27"/>
    </location>
</feature>
<dbReference type="PROSITE" id="PS00455">
    <property type="entry name" value="AMP_BINDING"/>
    <property type="match status" value="1"/>
</dbReference>
<dbReference type="NCBIfam" id="TIGR01733">
    <property type="entry name" value="AA-adenyl-dom"/>
    <property type="match status" value="1"/>
</dbReference>
<reference evidence="4" key="1">
    <citation type="submission" date="2016-06" db="EMBL/GenBank/DDBJ databases">
        <authorList>
            <person name="Varghese N."/>
            <person name="Submissions Spin"/>
        </authorList>
    </citation>
    <scope>NUCLEOTIDE SEQUENCE [LARGE SCALE GENOMIC DNA]</scope>
    <source>
        <strain evidence="4">DSM 43816</strain>
    </source>
</reference>
<evidence type="ECO:0000313" key="3">
    <source>
        <dbReference type="EMBL" id="SCF23533.1"/>
    </source>
</evidence>
<dbReference type="InterPro" id="IPR009081">
    <property type="entry name" value="PP-bd_ACP"/>
</dbReference>
<dbReference type="InterPro" id="IPR042099">
    <property type="entry name" value="ANL_N_sf"/>
</dbReference>
<gene>
    <name evidence="3" type="ORF">GA0070618_4301</name>
</gene>
<accession>A0A1C4YS00</accession>
<dbReference type="Gene3D" id="3.30.300.30">
    <property type="match status" value="1"/>
</dbReference>
<dbReference type="Proteomes" id="UP000198253">
    <property type="component" value="Chromosome I"/>
</dbReference>
<dbReference type="PANTHER" id="PTHR45527:SF1">
    <property type="entry name" value="FATTY ACID SYNTHASE"/>
    <property type="match status" value="1"/>
</dbReference>
<dbReference type="InterPro" id="IPR025110">
    <property type="entry name" value="AMP-bd_C"/>
</dbReference>
<dbReference type="CDD" id="cd05930">
    <property type="entry name" value="A_NRPS"/>
    <property type="match status" value="1"/>
</dbReference>
<dbReference type="Gene3D" id="3.40.50.1820">
    <property type="entry name" value="alpha/beta hydrolase"/>
    <property type="match status" value="1"/>
</dbReference>
<dbReference type="InterPro" id="IPR010071">
    <property type="entry name" value="AA_adenyl_dom"/>
</dbReference>
<dbReference type="SUPFAM" id="SSF47336">
    <property type="entry name" value="ACP-like"/>
    <property type="match status" value="1"/>
</dbReference>
<protein>
    <submittedName>
        <fullName evidence="3">Amino acid adenylation domain-containing protein</fullName>
    </submittedName>
</protein>
<dbReference type="RefSeq" id="WP_197701567.1">
    <property type="nucleotide sequence ID" value="NZ_LT607413.1"/>
</dbReference>
<dbReference type="InterPro" id="IPR045851">
    <property type="entry name" value="AMP-bd_C_sf"/>
</dbReference>
<evidence type="ECO:0000259" key="2">
    <source>
        <dbReference type="PROSITE" id="PS50075"/>
    </source>
</evidence>
<dbReference type="Pfam" id="PF00550">
    <property type="entry name" value="PP-binding"/>
    <property type="match status" value="1"/>
</dbReference>
<dbReference type="PROSITE" id="PS50075">
    <property type="entry name" value="CARRIER"/>
    <property type="match status" value="1"/>
</dbReference>
<organism evidence="3 4">
    <name type="scientific">Micromonospora echinospora</name>
    <name type="common">Micromonospora purpurea</name>
    <dbReference type="NCBI Taxonomy" id="1877"/>
    <lineage>
        <taxon>Bacteria</taxon>
        <taxon>Bacillati</taxon>
        <taxon>Actinomycetota</taxon>
        <taxon>Actinomycetes</taxon>
        <taxon>Micromonosporales</taxon>
        <taxon>Micromonosporaceae</taxon>
        <taxon>Micromonospora</taxon>
    </lineage>
</organism>
<dbReference type="GO" id="GO:0031177">
    <property type="term" value="F:phosphopantetheine binding"/>
    <property type="evidence" value="ECO:0007669"/>
    <property type="project" value="TreeGrafter"/>
</dbReference>
<dbReference type="Gene3D" id="3.40.50.12780">
    <property type="entry name" value="N-terminal domain of ligase-like"/>
    <property type="match status" value="1"/>
</dbReference>
<dbReference type="GO" id="GO:0044550">
    <property type="term" value="P:secondary metabolite biosynthetic process"/>
    <property type="evidence" value="ECO:0007669"/>
    <property type="project" value="TreeGrafter"/>
</dbReference>
<dbReference type="AlphaFoldDB" id="A0A1C4YS00"/>
<dbReference type="Pfam" id="PF00501">
    <property type="entry name" value="AMP-binding"/>
    <property type="match status" value="1"/>
</dbReference>
<dbReference type="FunFam" id="3.40.50.980:FF:000001">
    <property type="entry name" value="Non-ribosomal peptide synthetase"/>
    <property type="match status" value="1"/>
</dbReference>
<dbReference type="InterPro" id="IPR029058">
    <property type="entry name" value="AB_hydrolase_fold"/>
</dbReference>
<dbReference type="InterPro" id="IPR036736">
    <property type="entry name" value="ACP-like_sf"/>
</dbReference>
<dbReference type="Gene3D" id="3.30.559.30">
    <property type="entry name" value="Nonribosomal peptide synthetase, condensation domain"/>
    <property type="match status" value="1"/>
</dbReference>
<dbReference type="GO" id="GO:0005737">
    <property type="term" value="C:cytoplasm"/>
    <property type="evidence" value="ECO:0007669"/>
    <property type="project" value="TreeGrafter"/>
</dbReference>
<dbReference type="InParanoid" id="A0A1C4YS00"/>